<dbReference type="EMBL" id="JAUZQE010000006">
    <property type="protein sequence ID" value="MDR4125168.1"/>
    <property type="molecule type" value="Genomic_DNA"/>
</dbReference>
<dbReference type="Pfam" id="PF01381">
    <property type="entry name" value="HTH_3"/>
    <property type="match status" value="1"/>
</dbReference>
<feature type="domain" description="HTH cro/C1-type" evidence="1">
    <location>
        <begin position="25"/>
        <end position="78"/>
    </location>
</feature>
<dbReference type="Proteomes" id="UP001232156">
    <property type="component" value="Unassembled WGS sequence"/>
</dbReference>
<evidence type="ECO:0000313" key="2">
    <source>
        <dbReference type="EMBL" id="MDR4125168.1"/>
    </source>
</evidence>
<dbReference type="RefSeq" id="WP_347286520.1">
    <property type="nucleotide sequence ID" value="NZ_JAUZQE010000006.1"/>
</dbReference>
<comment type="caution">
    <text evidence="2">The sequence shown here is derived from an EMBL/GenBank/DDBJ whole genome shotgun (WGS) entry which is preliminary data.</text>
</comment>
<evidence type="ECO:0000313" key="3">
    <source>
        <dbReference type="Proteomes" id="UP001232156"/>
    </source>
</evidence>
<proteinExistence type="predicted"/>
<dbReference type="InterPro" id="IPR010982">
    <property type="entry name" value="Lambda_DNA-bd_dom_sf"/>
</dbReference>
<dbReference type="SUPFAM" id="SSF47413">
    <property type="entry name" value="lambda repressor-like DNA-binding domains"/>
    <property type="match status" value="1"/>
</dbReference>
<dbReference type="PROSITE" id="PS50943">
    <property type="entry name" value="HTH_CROC1"/>
    <property type="match status" value="1"/>
</dbReference>
<accession>A0ABU1D482</accession>
<protein>
    <submittedName>
        <fullName evidence="2">Helix-turn-helix transcriptional regulator</fullName>
    </submittedName>
</protein>
<organism evidence="2 3">
    <name type="scientific">Yanghanlia caeni</name>
    <dbReference type="NCBI Taxonomy" id="3064283"/>
    <lineage>
        <taxon>Bacteria</taxon>
        <taxon>Pseudomonadati</taxon>
        <taxon>Pseudomonadota</taxon>
        <taxon>Betaproteobacteria</taxon>
        <taxon>Burkholderiales</taxon>
        <taxon>Alcaligenaceae</taxon>
        <taxon>Yanghanlia</taxon>
    </lineage>
</organism>
<gene>
    <name evidence="2" type="ORF">Q8947_04100</name>
</gene>
<evidence type="ECO:0000259" key="1">
    <source>
        <dbReference type="PROSITE" id="PS50943"/>
    </source>
</evidence>
<dbReference type="SMART" id="SM00530">
    <property type="entry name" value="HTH_XRE"/>
    <property type="match status" value="1"/>
</dbReference>
<dbReference type="InterPro" id="IPR001387">
    <property type="entry name" value="Cro/C1-type_HTH"/>
</dbReference>
<name>A0ABU1D482_9BURK</name>
<keyword evidence="3" id="KW-1185">Reference proteome</keyword>
<reference evidence="2 3" key="1">
    <citation type="submission" date="2023-08" db="EMBL/GenBank/DDBJ databases">
        <title>Alcaligenaceae gen. nov., a novel taxon isolated from the sludge of Yixing Pesticide Factory.</title>
        <authorList>
            <person name="Ruan L."/>
        </authorList>
    </citation>
    <scope>NUCLEOTIDE SEQUENCE [LARGE SCALE GENOMIC DNA]</scope>
    <source>
        <strain evidence="2 3">LG-2</strain>
    </source>
</reference>
<dbReference type="Gene3D" id="1.10.260.40">
    <property type="entry name" value="lambda repressor-like DNA-binding domains"/>
    <property type="match status" value="1"/>
</dbReference>
<sequence length="148" mass="16108">MIVNITNVFAFHRSITFVNTLGSRLRYARTLRGLTQAQLARACGLSQGAIGNYESDRRRNAKDVFRIAEVLKVSAAWLAMGTEPMEMSAAHTLAEHTPLAAGMTAWPFPDVEPDRIWALPAKQRMTLNNILATALAGLEEDGAGPSPT</sequence>
<dbReference type="CDD" id="cd00093">
    <property type="entry name" value="HTH_XRE"/>
    <property type="match status" value="1"/>
</dbReference>